<comment type="similarity">
    <text evidence="3">Belongs to the sorting nexin family.</text>
</comment>
<evidence type="ECO:0000256" key="8">
    <source>
        <dbReference type="ARBA" id="ARBA00023136"/>
    </source>
</evidence>
<feature type="compositionally biased region" description="Polar residues" evidence="9">
    <location>
        <begin position="26"/>
        <end position="50"/>
    </location>
</feature>
<dbReference type="InterPro" id="IPR036871">
    <property type="entry name" value="PX_dom_sf"/>
</dbReference>
<proteinExistence type="inferred from homology"/>
<keyword evidence="8" id="KW-0472">Membrane</keyword>
<dbReference type="GO" id="GO:0006623">
    <property type="term" value="P:protein targeting to vacuole"/>
    <property type="evidence" value="ECO:0007669"/>
    <property type="project" value="TreeGrafter"/>
</dbReference>
<dbReference type="PANTHER" id="PTHR47554:SF1">
    <property type="entry name" value="SORTING NEXIN MVP1"/>
    <property type="match status" value="1"/>
</dbReference>
<dbReference type="Gene3D" id="1.10.238.10">
    <property type="entry name" value="EF-hand"/>
    <property type="match status" value="1"/>
</dbReference>
<dbReference type="Pfam" id="PF19566">
    <property type="entry name" value="Snx8_BAR_dom"/>
    <property type="match status" value="1"/>
</dbReference>
<dbReference type="GO" id="GO:0005829">
    <property type="term" value="C:cytosol"/>
    <property type="evidence" value="ECO:0007669"/>
    <property type="project" value="GOC"/>
</dbReference>
<evidence type="ECO:0000313" key="11">
    <source>
        <dbReference type="EMBL" id="CDZ97971.1"/>
    </source>
</evidence>
<dbReference type="SUPFAM" id="SSF64268">
    <property type="entry name" value="PX domain"/>
    <property type="match status" value="1"/>
</dbReference>
<dbReference type="InterPro" id="IPR028662">
    <property type="entry name" value="SNX8/Mvp1"/>
</dbReference>
<dbReference type="InterPro" id="IPR045734">
    <property type="entry name" value="Snx8_BAR_dom"/>
</dbReference>
<organism evidence="11">
    <name type="scientific">Phaffia rhodozyma</name>
    <name type="common">Yeast</name>
    <name type="synonym">Xanthophyllomyces dendrorhous</name>
    <dbReference type="NCBI Taxonomy" id="264483"/>
    <lineage>
        <taxon>Eukaryota</taxon>
        <taxon>Fungi</taxon>
        <taxon>Dikarya</taxon>
        <taxon>Basidiomycota</taxon>
        <taxon>Agaricomycotina</taxon>
        <taxon>Tremellomycetes</taxon>
        <taxon>Cystofilobasidiales</taxon>
        <taxon>Mrakiaceae</taxon>
        <taxon>Phaffia</taxon>
    </lineage>
</organism>
<dbReference type="GO" id="GO:0005768">
    <property type="term" value="C:endosome"/>
    <property type="evidence" value="ECO:0007669"/>
    <property type="project" value="TreeGrafter"/>
</dbReference>
<dbReference type="EMBL" id="LN483273">
    <property type="protein sequence ID" value="CDZ97971.1"/>
    <property type="molecule type" value="Genomic_DNA"/>
</dbReference>
<dbReference type="Gene3D" id="3.30.1520.10">
    <property type="entry name" value="Phox-like domain"/>
    <property type="match status" value="1"/>
</dbReference>
<evidence type="ECO:0000256" key="1">
    <source>
        <dbReference type="ARBA" id="ARBA00004287"/>
    </source>
</evidence>
<evidence type="ECO:0000259" key="10">
    <source>
        <dbReference type="PROSITE" id="PS50195"/>
    </source>
</evidence>
<dbReference type="GO" id="GO:0032266">
    <property type="term" value="F:phosphatidylinositol-3-phosphate binding"/>
    <property type="evidence" value="ECO:0007669"/>
    <property type="project" value="TreeGrafter"/>
</dbReference>
<reference evidence="11" key="1">
    <citation type="submission" date="2014-08" db="EMBL/GenBank/DDBJ databases">
        <authorList>
            <person name="Sharma Rahul"/>
            <person name="Thines Marco"/>
        </authorList>
    </citation>
    <scope>NUCLEOTIDE SEQUENCE</scope>
</reference>
<protein>
    <recommendedName>
        <fullName evidence="4">Sorting nexin MVP1</fullName>
    </recommendedName>
</protein>
<evidence type="ECO:0000256" key="4">
    <source>
        <dbReference type="ARBA" id="ARBA00014268"/>
    </source>
</evidence>
<keyword evidence="6" id="KW-0963">Cytoplasm</keyword>
<feature type="compositionally biased region" description="Polar residues" evidence="9">
    <location>
        <begin position="78"/>
        <end position="93"/>
    </location>
</feature>
<evidence type="ECO:0000256" key="9">
    <source>
        <dbReference type="SAM" id="MobiDB-lite"/>
    </source>
</evidence>
<dbReference type="PROSITE" id="PS50195">
    <property type="entry name" value="PX"/>
    <property type="match status" value="1"/>
</dbReference>
<feature type="region of interest" description="Disordered" evidence="9">
    <location>
        <begin position="25"/>
        <end position="100"/>
    </location>
</feature>
<dbReference type="GO" id="GO:0042147">
    <property type="term" value="P:retrograde transport, endosome to Golgi"/>
    <property type="evidence" value="ECO:0007669"/>
    <property type="project" value="InterPro"/>
</dbReference>
<evidence type="ECO:0000256" key="2">
    <source>
        <dbReference type="ARBA" id="ARBA00004496"/>
    </source>
</evidence>
<evidence type="ECO:0000256" key="7">
    <source>
        <dbReference type="ARBA" id="ARBA00022927"/>
    </source>
</evidence>
<sequence>MNQRCTVVDFGCSVNFLSRFNAPRQRPSSSLVLPSPGQSPSNGPLYQTWNPLAFHSDPEPSPWSTAPSPSEPPFLPSNHLTSSSDGYPTSFQPSGEPAEGELVDEARLGREYFDALDWIDPEGKGREGVTVTGLIRVLREAGLRGADVEKITDLISTNKSRISKQEFFLALVLVGLVQAKEPLSLSNAKSRRSNPPTLSLSLSPPTPKPTSSISNPVDRPAPEEYPTPAPSSLDPWSSMPIPTTIDSPSSLGPTYPSSFLSTPSVRGQNPLQRKGLLAIPDWFDKLKQVDVRLATEKEGRGFFWKWNVFELSFDGIVVRRRYSDFLWLEECLIKKYPFRMHFNLPPKRIGADSIFLEQRRKALSRYINFVVNHPTVGSDWLVGVFMREPKLDTWRKKTQVNVDEESKGRKLTEREEIEIPHDLEEKLRITRRHLPAKIQSWSTLTTLYDRQARRAEALASDLSRFSSALASASEAAGVSWKTGESATPVGEEHSQRWSVEPGEVDLLGEGVATGLAKGRDAWGLLAGRADVRSREMSVTTLEALKNQRDLFVSFRELFNRIDQLSQDPVPKLRKRIEQTKGKMTQTEQARKPGFEAEIDRLRGIIESDESAIEGHNARQGVIRYIMWYELAFLMYPREHALATKAFQQLATHEVAHARDILGIWEQLESELENMPLE</sequence>
<evidence type="ECO:0000256" key="5">
    <source>
        <dbReference type="ARBA" id="ARBA00022448"/>
    </source>
</evidence>
<dbReference type="Pfam" id="PF00787">
    <property type="entry name" value="PX"/>
    <property type="match status" value="1"/>
</dbReference>
<keyword evidence="7" id="KW-0653">Protein transport</keyword>
<evidence type="ECO:0000256" key="6">
    <source>
        <dbReference type="ARBA" id="ARBA00022490"/>
    </source>
</evidence>
<dbReference type="InterPro" id="IPR001683">
    <property type="entry name" value="PX_dom"/>
</dbReference>
<accession>A0A0F7SGE5</accession>
<feature type="region of interest" description="Disordered" evidence="9">
    <location>
        <begin position="186"/>
        <end position="239"/>
    </location>
</feature>
<keyword evidence="5" id="KW-0813">Transport</keyword>
<feature type="domain" description="PX" evidence="10">
    <location>
        <begin position="284"/>
        <end position="392"/>
    </location>
</feature>
<comment type="subcellular location">
    <subcellularLocation>
        <location evidence="2">Cytoplasm</location>
    </subcellularLocation>
    <subcellularLocation>
        <location evidence="1">Membrane</location>
        <topology evidence="1">Peripheral membrane protein</topology>
        <orientation evidence="1">Cytoplasmic side</orientation>
    </subcellularLocation>
</comment>
<dbReference type="PANTHER" id="PTHR47554">
    <property type="entry name" value="SORTING NEXIN MVP1"/>
    <property type="match status" value="1"/>
</dbReference>
<dbReference type="SMART" id="SM00312">
    <property type="entry name" value="PX"/>
    <property type="match status" value="1"/>
</dbReference>
<evidence type="ECO:0000256" key="3">
    <source>
        <dbReference type="ARBA" id="ARBA00010883"/>
    </source>
</evidence>
<dbReference type="AlphaFoldDB" id="A0A0F7SGE5"/>
<name>A0A0F7SGE5_PHARH</name>
<feature type="compositionally biased region" description="Low complexity" evidence="9">
    <location>
        <begin position="193"/>
        <end position="216"/>
    </location>
</feature>
<dbReference type="GO" id="GO:0016020">
    <property type="term" value="C:membrane"/>
    <property type="evidence" value="ECO:0007669"/>
    <property type="project" value="UniProtKB-SubCell"/>
</dbReference>